<dbReference type="PANTHER" id="PTHR33204">
    <property type="entry name" value="TRANSCRIPTIONAL REGULATOR, MARR FAMILY"/>
    <property type="match status" value="1"/>
</dbReference>
<dbReference type="GO" id="GO:0003677">
    <property type="term" value="F:DNA binding"/>
    <property type="evidence" value="ECO:0007669"/>
    <property type="project" value="UniProtKB-KW"/>
</dbReference>
<evidence type="ECO:0000256" key="4">
    <source>
        <dbReference type="SAM" id="MobiDB-lite"/>
    </source>
</evidence>
<feature type="region of interest" description="Disordered" evidence="4">
    <location>
        <begin position="1"/>
        <end position="21"/>
    </location>
</feature>
<dbReference type="RefSeq" id="WP_115937644.1">
    <property type="nucleotide sequence ID" value="NZ_QRDW01000008.1"/>
</dbReference>
<name>A0A3D9HEV4_9PROT</name>
<comment type="caution">
    <text evidence="6">The sequence shown here is derived from an EMBL/GenBank/DDBJ whole genome shotgun (WGS) entry which is preliminary data.</text>
</comment>
<reference evidence="6 7" key="1">
    <citation type="submission" date="2018-07" db="EMBL/GenBank/DDBJ databases">
        <title>Genomic Encyclopedia of Type Strains, Phase III (KMG-III): the genomes of soil and plant-associated and newly described type strains.</title>
        <authorList>
            <person name="Whitman W."/>
        </authorList>
    </citation>
    <scope>NUCLEOTIDE SEQUENCE [LARGE SCALE GENOMIC DNA]</scope>
    <source>
        <strain evidence="6 7">CECT 8488</strain>
    </source>
</reference>
<dbReference type="SUPFAM" id="SSF46785">
    <property type="entry name" value="Winged helix' DNA-binding domain"/>
    <property type="match status" value="1"/>
</dbReference>
<accession>A0A3D9HEV4</accession>
<protein>
    <submittedName>
        <fullName evidence="6">HxlR family transcriptional regulator</fullName>
    </submittedName>
</protein>
<keyword evidence="3" id="KW-0804">Transcription</keyword>
<organism evidence="6 7">
    <name type="scientific">Aestuariispira insulae</name>
    <dbReference type="NCBI Taxonomy" id="1461337"/>
    <lineage>
        <taxon>Bacteria</taxon>
        <taxon>Pseudomonadati</taxon>
        <taxon>Pseudomonadota</taxon>
        <taxon>Alphaproteobacteria</taxon>
        <taxon>Rhodospirillales</taxon>
        <taxon>Kiloniellaceae</taxon>
        <taxon>Aestuariispira</taxon>
    </lineage>
</organism>
<sequence>MNEKKTKPIPRPGQPVRGSKTGEPIMALFDLMGRRWAMGILWALNKQGPSTFRELQAYCDGLSPTVLNTRLKELRAAGLVDHGECGYQALPLGKELFELLVPMGRWAVQWGKALESTKTD</sequence>
<dbReference type="InterPro" id="IPR036388">
    <property type="entry name" value="WH-like_DNA-bd_sf"/>
</dbReference>
<proteinExistence type="predicted"/>
<feature type="domain" description="HTH hxlR-type" evidence="5">
    <location>
        <begin position="23"/>
        <end position="115"/>
    </location>
</feature>
<gene>
    <name evidence="6" type="ORF">DFP90_10825</name>
</gene>
<keyword evidence="2" id="KW-0238">DNA-binding</keyword>
<dbReference type="Proteomes" id="UP000256845">
    <property type="component" value="Unassembled WGS sequence"/>
</dbReference>
<dbReference type="GO" id="GO:0006355">
    <property type="term" value="P:regulation of DNA-templated transcription"/>
    <property type="evidence" value="ECO:0007669"/>
    <property type="project" value="UniProtKB-ARBA"/>
</dbReference>
<evidence type="ECO:0000256" key="2">
    <source>
        <dbReference type="ARBA" id="ARBA00023125"/>
    </source>
</evidence>
<dbReference type="PROSITE" id="PS51118">
    <property type="entry name" value="HTH_HXLR"/>
    <property type="match status" value="1"/>
</dbReference>
<dbReference type="PANTHER" id="PTHR33204:SF37">
    <property type="entry name" value="HTH-TYPE TRANSCRIPTIONAL REGULATOR YODB"/>
    <property type="match status" value="1"/>
</dbReference>
<dbReference type="CDD" id="cd00090">
    <property type="entry name" value="HTH_ARSR"/>
    <property type="match status" value="1"/>
</dbReference>
<dbReference type="InterPro" id="IPR002577">
    <property type="entry name" value="HTH_HxlR"/>
</dbReference>
<evidence type="ECO:0000259" key="5">
    <source>
        <dbReference type="PROSITE" id="PS51118"/>
    </source>
</evidence>
<keyword evidence="7" id="KW-1185">Reference proteome</keyword>
<evidence type="ECO:0000313" key="7">
    <source>
        <dbReference type="Proteomes" id="UP000256845"/>
    </source>
</evidence>
<dbReference type="Pfam" id="PF01638">
    <property type="entry name" value="HxlR"/>
    <property type="match status" value="1"/>
</dbReference>
<dbReference type="InterPro" id="IPR011991">
    <property type="entry name" value="ArsR-like_HTH"/>
</dbReference>
<dbReference type="AlphaFoldDB" id="A0A3D9HEV4"/>
<dbReference type="EMBL" id="QRDW01000008">
    <property type="protein sequence ID" value="RED48008.1"/>
    <property type="molecule type" value="Genomic_DNA"/>
</dbReference>
<evidence type="ECO:0000256" key="1">
    <source>
        <dbReference type="ARBA" id="ARBA00023015"/>
    </source>
</evidence>
<keyword evidence="1" id="KW-0805">Transcription regulation</keyword>
<dbReference type="InterPro" id="IPR036390">
    <property type="entry name" value="WH_DNA-bd_sf"/>
</dbReference>
<dbReference type="OrthoDB" id="8904061at2"/>
<evidence type="ECO:0000313" key="6">
    <source>
        <dbReference type="EMBL" id="RED48008.1"/>
    </source>
</evidence>
<dbReference type="Gene3D" id="1.10.10.10">
    <property type="entry name" value="Winged helix-like DNA-binding domain superfamily/Winged helix DNA-binding domain"/>
    <property type="match status" value="1"/>
</dbReference>
<evidence type="ECO:0000256" key="3">
    <source>
        <dbReference type="ARBA" id="ARBA00023163"/>
    </source>
</evidence>